<keyword evidence="2" id="KW-1185">Reference proteome</keyword>
<dbReference type="RefSeq" id="WP_256407089.1">
    <property type="nucleotide sequence ID" value="NZ_CP187154.1"/>
</dbReference>
<accession>A0ABD6D3D9</accession>
<proteinExistence type="predicted"/>
<reference evidence="1 2" key="1">
    <citation type="journal article" date="2019" name="Int. J. Syst. Evol. Microbiol.">
        <title>The Global Catalogue of Microorganisms (GCM) 10K type strain sequencing project: providing services to taxonomists for standard genome sequencing and annotation.</title>
        <authorList>
            <consortium name="The Broad Institute Genomics Platform"/>
            <consortium name="The Broad Institute Genome Sequencing Center for Infectious Disease"/>
            <person name="Wu L."/>
            <person name="Ma J."/>
        </authorList>
    </citation>
    <scope>NUCLEOTIDE SEQUENCE [LARGE SCALE GENOMIC DNA]</scope>
    <source>
        <strain evidence="1 2">CGMCC 1.10594</strain>
    </source>
</reference>
<sequence length="134" mass="14538">MCDHPTTEAFESLADGTKLTIQLESDDTPEMAGATVARIGDGFARPYLQEVSGRFCGTVTNDDGPNELVLEGELYRYEIQLPDIDWWGEECSECGEVGPPEEPCPTCESRVAQMAFTGGATPATRRPPHGNTAR</sequence>
<dbReference type="Proteomes" id="UP001597075">
    <property type="component" value="Unassembled WGS sequence"/>
</dbReference>
<protein>
    <submittedName>
        <fullName evidence="1">Uncharacterized protein</fullName>
    </submittedName>
</protein>
<gene>
    <name evidence="1" type="ORF">ACFSBJ_17035</name>
</gene>
<dbReference type="AlphaFoldDB" id="A0ABD6D3D9"/>
<dbReference type="EMBL" id="JBHUDL010000032">
    <property type="protein sequence ID" value="MFD1635423.1"/>
    <property type="molecule type" value="Genomic_DNA"/>
</dbReference>
<evidence type="ECO:0000313" key="2">
    <source>
        <dbReference type="Proteomes" id="UP001597075"/>
    </source>
</evidence>
<evidence type="ECO:0000313" key="1">
    <source>
        <dbReference type="EMBL" id="MFD1635423.1"/>
    </source>
</evidence>
<comment type="caution">
    <text evidence="1">The sequence shown here is derived from an EMBL/GenBank/DDBJ whole genome shotgun (WGS) entry which is preliminary data.</text>
</comment>
<name>A0ABD6D3D9_9EURY</name>
<organism evidence="1 2">
    <name type="scientific">Haloplanus ruber</name>
    <dbReference type="NCBI Taxonomy" id="869892"/>
    <lineage>
        <taxon>Archaea</taxon>
        <taxon>Methanobacteriati</taxon>
        <taxon>Methanobacteriota</taxon>
        <taxon>Stenosarchaea group</taxon>
        <taxon>Halobacteria</taxon>
        <taxon>Halobacteriales</taxon>
        <taxon>Haloferacaceae</taxon>
        <taxon>Haloplanus</taxon>
    </lineage>
</organism>